<feature type="transmembrane region" description="Helical" evidence="4">
    <location>
        <begin position="383"/>
        <end position="405"/>
    </location>
</feature>
<protein>
    <submittedName>
        <fullName evidence="5">Glycosyl transferase</fullName>
    </submittedName>
</protein>
<reference evidence="6" key="1">
    <citation type="journal article" date="2019" name="Int. J. Syst. Evol. Microbiol.">
        <title>The Global Catalogue of Microorganisms (GCM) 10K type strain sequencing project: providing services to taxonomists for standard genome sequencing and annotation.</title>
        <authorList>
            <consortium name="The Broad Institute Genomics Platform"/>
            <consortium name="The Broad Institute Genome Sequencing Center for Infectious Disease"/>
            <person name="Wu L."/>
            <person name="Ma J."/>
        </authorList>
    </citation>
    <scope>NUCLEOTIDE SEQUENCE [LARGE SCALE GENOMIC DNA]</scope>
    <source>
        <strain evidence="6">KCTC 23314</strain>
    </source>
</reference>
<keyword evidence="3 5" id="KW-0808">Transferase</keyword>
<feature type="transmembrane region" description="Helical" evidence="4">
    <location>
        <begin position="315"/>
        <end position="339"/>
    </location>
</feature>
<organism evidence="5 6">
    <name type="scientific">Pseudorhodoferax aquiterrae</name>
    <dbReference type="NCBI Taxonomy" id="747304"/>
    <lineage>
        <taxon>Bacteria</taxon>
        <taxon>Pseudomonadati</taxon>
        <taxon>Pseudomonadota</taxon>
        <taxon>Betaproteobacteria</taxon>
        <taxon>Burkholderiales</taxon>
        <taxon>Comamonadaceae</taxon>
    </lineage>
</organism>
<evidence type="ECO:0000256" key="1">
    <source>
        <dbReference type="ARBA" id="ARBA00006739"/>
    </source>
</evidence>
<dbReference type="EMBL" id="BMYK01000001">
    <property type="protein sequence ID" value="GHC69217.1"/>
    <property type="molecule type" value="Genomic_DNA"/>
</dbReference>
<keyword evidence="2" id="KW-0328">Glycosyltransferase</keyword>
<proteinExistence type="inferred from homology"/>
<dbReference type="GO" id="GO:0016740">
    <property type="term" value="F:transferase activity"/>
    <property type="evidence" value="ECO:0007669"/>
    <property type="project" value="UniProtKB-KW"/>
</dbReference>
<keyword evidence="4" id="KW-0812">Transmembrane</keyword>
<dbReference type="InterPro" id="IPR029044">
    <property type="entry name" value="Nucleotide-diphossugar_trans"/>
</dbReference>
<evidence type="ECO:0000256" key="2">
    <source>
        <dbReference type="ARBA" id="ARBA00022676"/>
    </source>
</evidence>
<comment type="caution">
    <text evidence="5">The sequence shown here is derived from an EMBL/GenBank/DDBJ whole genome shotgun (WGS) entry which is preliminary data.</text>
</comment>
<dbReference type="CDD" id="cd06423">
    <property type="entry name" value="CESA_like"/>
    <property type="match status" value="1"/>
</dbReference>
<comment type="similarity">
    <text evidence="1">Belongs to the glycosyltransferase 2 family.</text>
</comment>
<dbReference type="Gene3D" id="3.90.550.10">
    <property type="entry name" value="Spore Coat Polysaccharide Biosynthesis Protein SpsA, Chain A"/>
    <property type="match status" value="1"/>
</dbReference>
<accession>A0ABQ3FVX8</accession>
<dbReference type="PANTHER" id="PTHR43630">
    <property type="entry name" value="POLY-BETA-1,6-N-ACETYL-D-GLUCOSAMINE SYNTHASE"/>
    <property type="match status" value="1"/>
</dbReference>
<evidence type="ECO:0000313" key="6">
    <source>
        <dbReference type="Proteomes" id="UP000626210"/>
    </source>
</evidence>
<gene>
    <name evidence="5" type="ORF">GCM10007320_02390</name>
</gene>
<evidence type="ECO:0000256" key="3">
    <source>
        <dbReference type="ARBA" id="ARBA00022679"/>
    </source>
</evidence>
<feature type="transmembrane region" description="Helical" evidence="4">
    <location>
        <begin position="12"/>
        <end position="33"/>
    </location>
</feature>
<keyword evidence="4" id="KW-0472">Membrane</keyword>
<feature type="transmembrane region" description="Helical" evidence="4">
    <location>
        <begin position="345"/>
        <end position="371"/>
    </location>
</feature>
<dbReference type="Proteomes" id="UP000626210">
    <property type="component" value="Unassembled WGS sequence"/>
</dbReference>
<sequence>MSLTISSPLGDAWAWSLGGLMGLVMVLLTVYTARHYVFSLNRLFSRQRNPYASLVHAEWPRVTIFVAAHNEEDVIRDCLENLMRVDYPADRMLVVPVNDRSTDRTREIVDEVVSRFPGRIRPFHRTGGKPGKAAALKDATETVDTDFIIVFDADYMPSRGLIRRLMAPFFDPEVGAVMGRVVPLNVGANLLTRLLDLERSGGYQVDQQARMNLGLVPQYGGTVGGIRISALQAVGGWHDDVLAEDTDLTYRLLPGGWRTVYHNRAECYEEVPQNWSVRMRQIKRWSKGHNQAMVRHSAALLRQPDLRWTERIDGALLLGVYMMSPVLLFGWVLSVLMYFTVSMQWLAPALMVMAFMAHSALGNFAAFFEIATATHLDRSRQRIRLLAFSFLGFIVSAVAIMRSVYEQVLTDRLPGGKFQWDKTVRYRRASPVVAMPPAKAGP</sequence>
<keyword evidence="6" id="KW-1185">Reference proteome</keyword>
<dbReference type="RefSeq" id="WP_189685201.1">
    <property type="nucleotide sequence ID" value="NZ_BMYK01000001.1"/>
</dbReference>
<dbReference type="PANTHER" id="PTHR43630:SF1">
    <property type="entry name" value="POLY-BETA-1,6-N-ACETYL-D-GLUCOSAMINE SYNTHASE"/>
    <property type="match status" value="1"/>
</dbReference>
<dbReference type="Pfam" id="PF13641">
    <property type="entry name" value="Glyco_tranf_2_3"/>
    <property type="match status" value="1"/>
</dbReference>
<name>A0ABQ3FVX8_9BURK</name>
<evidence type="ECO:0000256" key="4">
    <source>
        <dbReference type="SAM" id="Phobius"/>
    </source>
</evidence>
<dbReference type="SUPFAM" id="SSF53448">
    <property type="entry name" value="Nucleotide-diphospho-sugar transferases"/>
    <property type="match status" value="1"/>
</dbReference>
<evidence type="ECO:0000313" key="5">
    <source>
        <dbReference type="EMBL" id="GHC69217.1"/>
    </source>
</evidence>
<keyword evidence="4" id="KW-1133">Transmembrane helix</keyword>